<dbReference type="InterPro" id="IPR019410">
    <property type="entry name" value="Methyltransf_16"/>
</dbReference>
<dbReference type="RefSeq" id="XP_032832069.1">
    <property type="nucleotide sequence ID" value="XM_032976178.1"/>
</dbReference>
<keyword evidence="2" id="KW-0808">Transferase</keyword>
<evidence type="ECO:0000256" key="1">
    <source>
        <dbReference type="ARBA" id="ARBA00022603"/>
    </source>
</evidence>
<dbReference type="AlphaFoldDB" id="A0AAJ7XES7"/>
<accession>A0AAJ7XES7</accession>
<dbReference type="Proteomes" id="UP001318040">
    <property type="component" value="Chromosome 58"/>
</dbReference>
<evidence type="ECO:0000313" key="5">
    <source>
        <dbReference type="Proteomes" id="UP001318040"/>
    </source>
</evidence>
<reference evidence="6" key="1">
    <citation type="submission" date="2025-08" db="UniProtKB">
        <authorList>
            <consortium name="RefSeq"/>
        </authorList>
    </citation>
    <scope>IDENTIFICATION</scope>
    <source>
        <tissue evidence="6">Sperm</tissue>
    </source>
</reference>
<protein>
    <submittedName>
        <fullName evidence="6">Methyltransferase-like protein 23 isoform X1</fullName>
    </submittedName>
</protein>
<proteinExistence type="inferred from homology"/>
<keyword evidence="5" id="KW-1185">Reference proteome</keyword>
<evidence type="ECO:0000313" key="6">
    <source>
        <dbReference type="RefSeq" id="XP_032832069.1"/>
    </source>
</evidence>
<evidence type="ECO:0000256" key="4">
    <source>
        <dbReference type="ARBA" id="ARBA00043988"/>
    </source>
</evidence>
<comment type="similarity">
    <text evidence="4">Belongs to the methyltransferase superfamily. METTL23 family.</text>
</comment>
<dbReference type="Pfam" id="PF10294">
    <property type="entry name" value="Methyltransf_16"/>
    <property type="match status" value="1"/>
</dbReference>
<dbReference type="PANTHER" id="PTHR14614:SF164">
    <property type="entry name" value="HISTONE-ARGININE METHYLTRANSFERASE METTL23"/>
    <property type="match status" value="1"/>
</dbReference>
<dbReference type="KEGG" id="pmrn:116955167"/>
<dbReference type="GO" id="GO:0005634">
    <property type="term" value="C:nucleus"/>
    <property type="evidence" value="ECO:0007669"/>
    <property type="project" value="TreeGrafter"/>
</dbReference>
<dbReference type="InterPro" id="IPR029063">
    <property type="entry name" value="SAM-dependent_MTases_sf"/>
</dbReference>
<dbReference type="PANTHER" id="PTHR14614">
    <property type="entry name" value="HEPATOCELLULAR CARCINOMA-ASSOCIATED ANTIGEN"/>
    <property type="match status" value="1"/>
</dbReference>
<dbReference type="GeneID" id="116955167"/>
<dbReference type="SUPFAM" id="SSF53335">
    <property type="entry name" value="S-adenosyl-L-methionine-dependent methyltransferases"/>
    <property type="match status" value="1"/>
</dbReference>
<keyword evidence="1" id="KW-0489">Methyltransferase</keyword>
<dbReference type="GO" id="GO:0005737">
    <property type="term" value="C:cytoplasm"/>
    <property type="evidence" value="ECO:0007669"/>
    <property type="project" value="TreeGrafter"/>
</dbReference>
<sequence length="250" mass="27803">MEVVEEGGEEENAAGRTRWKRFYFADEEEEDDDAALLVTIPEVLDPHYGMYVWPCSVVLAQFVWHNKALVRDQRMLELGAGTALPGIVAARCGATVTLSDLPRCLPSCAHSCRVNGLDGSVPVLGLRWGLVTPSLVTMPPLDIILGSDILYEPRDFEAVLVTVSYLLNKNPRGQFWTTYQERSAEWSLEPLLLKWGLCCRLVEPAAFHGDSPTLAGSSLPGDHTVHMCIITRVITHDTTQRNLAWSSNRR</sequence>
<gene>
    <name evidence="6" type="primary">METTL23</name>
</gene>
<evidence type="ECO:0000256" key="2">
    <source>
        <dbReference type="ARBA" id="ARBA00022679"/>
    </source>
</evidence>
<evidence type="ECO:0000256" key="3">
    <source>
        <dbReference type="ARBA" id="ARBA00022691"/>
    </source>
</evidence>
<keyword evidence="3" id="KW-0949">S-adenosyl-L-methionine</keyword>
<dbReference type="CTD" id="124512"/>
<dbReference type="GO" id="GO:0032259">
    <property type="term" value="P:methylation"/>
    <property type="evidence" value="ECO:0007669"/>
    <property type="project" value="UniProtKB-KW"/>
</dbReference>
<name>A0AAJ7XES7_PETMA</name>
<organism evidence="5 6">
    <name type="scientific">Petromyzon marinus</name>
    <name type="common">Sea lamprey</name>
    <dbReference type="NCBI Taxonomy" id="7757"/>
    <lineage>
        <taxon>Eukaryota</taxon>
        <taxon>Metazoa</taxon>
        <taxon>Chordata</taxon>
        <taxon>Craniata</taxon>
        <taxon>Vertebrata</taxon>
        <taxon>Cyclostomata</taxon>
        <taxon>Hyperoartia</taxon>
        <taxon>Petromyzontiformes</taxon>
        <taxon>Petromyzontidae</taxon>
        <taxon>Petromyzon</taxon>
    </lineage>
</organism>
<dbReference type="Gene3D" id="3.40.50.150">
    <property type="entry name" value="Vaccinia Virus protein VP39"/>
    <property type="match status" value="1"/>
</dbReference>
<dbReference type="GO" id="GO:0008168">
    <property type="term" value="F:methyltransferase activity"/>
    <property type="evidence" value="ECO:0007669"/>
    <property type="project" value="UniProtKB-KW"/>
</dbReference>